<evidence type="ECO:0000313" key="1">
    <source>
        <dbReference type="EMBL" id="KAL0933181.1"/>
    </source>
</evidence>
<name>A0ACC3YMQ4_COLTU</name>
<sequence>MEKYHSIHEEDISSFDLPSTHRLPTVSAAQVLEDLDNDLLRHVPTGLKLLDEALGCSNLAEKAEPKSSGGVQRGQVTEVWGPPGSGKTALGIQLVANALRQGQGAVWVDCAYSVCGQRLVSVIEAAEGFQRSTEDKPEAVDKDNFSHYTCPSLPHLVALLCRPGATTVPASTVLVIIDSLSALVNHAFPKAPDGRKAPLLGKGPGLSAKRLQALQYVVGALQKLAATRNCAVVVLSQCATKMQLERSPTLIPSINAGVWEHGISTRLVLFRDWIWKDESPSTVCFAGVQKLDGKAGPNMMQSAAAFRVEATGLIGVHYDLGQPSILLSTTPRAKRKLAEAGLEVPDSDDDGEGYGWEQEDDAALPGMPPQWQGSEDLILGTQADRDKEDEDEDGGGGEDDDNDDDTEEVEDRNG</sequence>
<accession>A0ACC3YMQ4</accession>
<dbReference type="Proteomes" id="UP000805649">
    <property type="component" value="Unassembled WGS sequence"/>
</dbReference>
<keyword evidence="2" id="KW-1185">Reference proteome</keyword>
<organism evidence="1 2">
    <name type="scientific">Colletotrichum truncatum</name>
    <name type="common">Anthracnose fungus</name>
    <name type="synonym">Colletotrichum capsici</name>
    <dbReference type="NCBI Taxonomy" id="5467"/>
    <lineage>
        <taxon>Eukaryota</taxon>
        <taxon>Fungi</taxon>
        <taxon>Dikarya</taxon>
        <taxon>Ascomycota</taxon>
        <taxon>Pezizomycotina</taxon>
        <taxon>Sordariomycetes</taxon>
        <taxon>Hypocreomycetidae</taxon>
        <taxon>Glomerellales</taxon>
        <taxon>Glomerellaceae</taxon>
        <taxon>Colletotrichum</taxon>
        <taxon>Colletotrichum truncatum species complex</taxon>
    </lineage>
</organism>
<evidence type="ECO:0000313" key="2">
    <source>
        <dbReference type="Proteomes" id="UP000805649"/>
    </source>
</evidence>
<protein>
    <submittedName>
        <fullName evidence="1">Rad55 protein</fullName>
    </submittedName>
</protein>
<proteinExistence type="predicted"/>
<gene>
    <name evidence="1" type="ORF">CTRU02_212144</name>
</gene>
<comment type="caution">
    <text evidence="1">The sequence shown here is derived from an EMBL/GenBank/DDBJ whole genome shotgun (WGS) entry which is preliminary data.</text>
</comment>
<dbReference type="EMBL" id="VUJX02000008">
    <property type="protein sequence ID" value="KAL0933181.1"/>
    <property type="molecule type" value="Genomic_DNA"/>
</dbReference>
<reference evidence="1 2" key="1">
    <citation type="journal article" date="2020" name="Phytopathology">
        <title>Genome Sequence Resources of Colletotrichum truncatum, C. plurivorum, C. musicola, and C. sojae: Four Species Pathogenic to Soybean (Glycine max).</title>
        <authorList>
            <person name="Rogerio F."/>
            <person name="Boufleur T.R."/>
            <person name="Ciampi-Guillardi M."/>
            <person name="Sukno S.A."/>
            <person name="Thon M.R."/>
            <person name="Massola Junior N.S."/>
            <person name="Baroncelli R."/>
        </authorList>
    </citation>
    <scope>NUCLEOTIDE SEQUENCE [LARGE SCALE GENOMIC DNA]</scope>
    <source>
        <strain evidence="1 2">CMES1059</strain>
    </source>
</reference>